<reference evidence="3" key="1">
    <citation type="journal article" date="2014" name="Int. J. Syst. Evol. Microbiol.">
        <title>Complete genome sequence of Corynebacterium casei LMG S-19264T (=DSM 44701T), isolated from a smear-ripened cheese.</title>
        <authorList>
            <consortium name="US DOE Joint Genome Institute (JGI-PGF)"/>
            <person name="Walter F."/>
            <person name="Albersmeier A."/>
            <person name="Kalinowski J."/>
            <person name="Ruckert C."/>
        </authorList>
    </citation>
    <scope>NUCLEOTIDE SEQUENCE</scope>
    <source>
        <strain evidence="3">CGMCC 1.15493</strain>
    </source>
</reference>
<feature type="compositionally biased region" description="Low complexity" evidence="1">
    <location>
        <begin position="122"/>
        <end position="132"/>
    </location>
</feature>
<dbReference type="EMBL" id="BMJJ01000002">
    <property type="protein sequence ID" value="GGD11072.1"/>
    <property type="molecule type" value="Genomic_DNA"/>
</dbReference>
<evidence type="ECO:0000256" key="1">
    <source>
        <dbReference type="SAM" id="MobiDB-lite"/>
    </source>
</evidence>
<evidence type="ECO:0000313" key="3">
    <source>
        <dbReference type="EMBL" id="GGD11072.1"/>
    </source>
</evidence>
<proteinExistence type="predicted"/>
<sequence length="441" mass="43628">MAATALAGLALLAPLPASAASPDAWNSFRKDVEAACRTAAAARMPEPQVVVDPFGSESYGLAFLRGLSPEDGATQSLVCIYDKKARTAEIGGTMALETAVPALAAEAPAALDAAPTAAAGAPAEPVAPAATPEAPPSPPATAVAAATPSPTAPATPSGATTPPAAPAAPSPAASSPAAPSPATPSPATPAAAAAPPTRSQAAAALEQRFLSAAAPPAAAAPVDVAAYAPSGQADPVATAFAGQCDATCAVTLTGLAEPDRASLVDLAAEVDRTLAAHPGAKLAAGPEAAREAAAALAGSAAGQKTGDVAPPAADLAGERSCVLYYFGYENQAARTVARHRCRVTQAEGGALVVEKTSGERLRAEIRPLTGEFSAFVGRTFEAAEAETAYDPAKPVSPANAELGNTVGLAAAREGKLVLVSSQRRRFADQGDFFWVLALDPV</sequence>
<accession>A0A916XUE8</accession>
<dbReference type="Proteomes" id="UP000613160">
    <property type="component" value="Unassembled WGS sequence"/>
</dbReference>
<feature type="compositionally biased region" description="Low complexity" evidence="1">
    <location>
        <begin position="140"/>
        <end position="162"/>
    </location>
</feature>
<dbReference type="AlphaFoldDB" id="A0A916XUE8"/>
<reference evidence="3" key="2">
    <citation type="submission" date="2020-09" db="EMBL/GenBank/DDBJ databases">
        <authorList>
            <person name="Sun Q."/>
            <person name="Zhou Y."/>
        </authorList>
    </citation>
    <scope>NUCLEOTIDE SEQUENCE</scope>
    <source>
        <strain evidence="3">CGMCC 1.15493</strain>
    </source>
</reference>
<protein>
    <submittedName>
        <fullName evidence="3">Uncharacterized protein</fullName>
    </submittedName>
</protein>
<evidence type="ECO:0000313" key="4">
    <source>
        <dbReference type="Proteomes" id="UP000613160"/>
    </source>
</evidence>
<gene>
    <name evidence="3" type="ORF">GCM10011335_12510</name>
</gene>
<feature type="region of interest" description="Disordered" evidence="1">
    <location>
        <begin position="122"/>
        <end position="202"/>
    </location>
</feature>
<organism evidence="3 4">
    <name type="scientific">Aureimonas glaciei</name>
    <dbReference type="NCBI Taxonomy" id="1776957"/>
    <lineage>
        <taxon>Bacteria</taxon>
        <taxon>Pseudomonadati</taxon>
        <taxon>Pseudomonadota</taxon>
        <taxon>Alphaproteobacteria</taxon>
        <taxon>Hyphomicrobiales</taxon>
        <taxon>Aurantimonadaceae</taxon>
        <taxon>Aureimonas</taxon>
    </lineage>
</organism>
<feature type="compositionally biased region" description="Pro residues" evidence="1">
    <location>
        <begin position="178"/>
        <end position="187"/>
    </location>
</feature>
<keyword evidence="2" id="KW-0732">Signal</keyword>
<comment type="caution">
    <text evidence="3">The sequence shown here is derived from an EMBL/GenBank/DDBJ whole genome shotgun (WGS) entry which is preliminary data.</text>
</comment>
<keyword evidence="4" id="KW-1185">Reference proteome</keyword>
<feature type="chain" id="PRO_5037907916" evidence="2">
    <location>
        <begin position="20"/>
        <end position="441"/>
    </location>
</feature>
<name>A0A916XUE8_9HYPH</name>
<evidence type="ECO:0000256" key="2">
    <source>
        <dbReference type="SAM" id="SignalP"/>
    </source>
</evidence>
<feature type="compositionally biased region" description="Low complexity" evidence="1">
    <location>
        <begin position="188"/>
        <end position="202"/>
    </location>
</feature>
<feature type="signal peptide" evidence="2">
    <location>
        <begin position="1"/>
        <end position="19"/>
    </location>
</feature>